<evidence type="ECO:0000313" key="1">
    <source>
        <dbReference type="EMBL" id="KAK8531748.1"/>
    </source>
</evidence>
<name>A0ABR2D787_9ROSI</name>
<evidence type="ECO:0000313" key="2">
    <source>
        <dbReference type="Proteomes" id="UP001472677"/>
    </source>
</evidence>
<organism evidence="1 2">
    <name type="scientific">Hibiscus sabdariffa</name>
    <name type="common">roselle</name>
    <dbReference type="NCBI Taxonomy" id="183260"/>
    <lineage>
        <taxon>Eukaryota</taxon>
        <taxon>Viridiplantae</taxon>
        <taxon>Streptophyta</taxon>
        <taxon>Embryophyta</taxon>
        <taxon>Tracheophyta</taxon>
        <taxon>Spermatophyta</taxon>
        <taxon>Magnoliopsida</taxon>
        <taxon>eudicotyledons</taxon>
        <taxon>Gunneridae</taxon>
        <taxon>Pentapetalae</taxon>
        <taxon>rosids</taxon>
        <taxon>malvids</taxon>
        <taxon>Malvales</taxon>
        <taxon>Malvaceae</taxon>
        <taxon>Malvoideae</taxon>
        <taxon>Hibiscus</taxon>
    </lineage>
</organism>
<accession>A0ABR2D787</accession>
<dbReference type="EMBL" id="JBBPBM010000034">
    <property type="protein sequence ID" value="KAK8531748.1"/>
    <property type="molecule type" value="Genomic_DNA"/>
</dbReference>
<gene>
    <name evidence="1" type="ORF">V6N12_053211</name>
</gene>
<protein>
    <submittedName>
        <fullName evidence="1">Uncharacterized protein</fullName>
    </submittedName>
</protein>
<sequence>MSTEAKALKNREFGRVAYEAMRGQEPRSTASCAACKLLKRSIDDQVITEPFGDVPAGCGGSMNRFSQNISYELNQEAHVCDFCQIPYV</sequence>
<comment type="caution">
    <text evidence="1">The sequence shown here is derived from an EMBL/GenBank/DDBJ whole genome shotgun (WGS) entry which is preliminary data.</text>
</comment>
<reference evidence="1 2" key="1">
    <citation type="journal article" date="2024" name="G3 (Bethesda)">
        <title>Genome assembly of Hibiscus sabdariffa L. provides insights into metabolisms of medicinal natural products.</title>
        <authorList>
            <person name="Kim T."/>
        </authorList>
    </citation>
    <scope>NUCLEOTIDE SEQUENCE [LARGE SCALE GENOMIC DNA]</scope>
    <source>
        <strain evidence="1">TK-2024</strain>
        <tissue evidence="1">Old leaves</tissue>
    </source>
</reference>
<dbReference type="Proteomes" id="UP001472677">
    <property type="component" value="Unassembled WGS sequence"/>
</dbReference>
<keyword evidence="2" id="KW-1185">Reference proteome</keyword>
<proteinExistence type="predicted"/>